<protein>
    <submittedName>
        <fullName evidence="11">Small conductance mechanosensitive channel</fullName>
    </submittedName>
</protein>
<feature type="transmembrane region" description="Helical" evidence="7">
    <location>
        <begin position="92"/>
        <end position="111"/>
    </location>
</feature>
<dbReference type="Pfam" id="PF00924">
    <property type="entry name" value="MS_channel_2nd"/>
    <property type="match status" value="1"/>
</dbReference>
<dbReference type="InterPro" id="IPR023408">
    <property type="entry name" value="MscS_beta-dom_sf"/>
</dbReference>
<evidence type="ECO:0000256" key="7">
    <source>
        <dbReference type="SAM" id="Phobius"/>
    </source>
</evidence>
<dbReference type="PANTHER" id="PTHR30221">
    <property type="entry name" value="SMALL-CONDUCTANCE MECHANOSENSITIVE CHANNEL"/>
    <property type="match status" value="1"/>
</dbReference>
<evidence type="ECO:0000256" key="3">
    <source>
        <dbReference type="ARBA" id="ARBA00022475"/>
    </source>
</evidence>
<evidence type="ECO:0000259" key="10">
    <source>
        <dbReference type="Pfam" id="PF21088"/>
    </source>
</evidence>
<evidence type="ECO:0000256" key="4">
    <source>
        <dbReference type="ARBA" id="ARBA00022692"/>
    </source>
</evidence>
<reference evidence="11 12" key="1">
    <citation type="submission" date="2017-05" db="EMBL/GenBank/DDBJ databases">
        <authorList>
            <person name="Varghese N."/>
            <person name="Submissions S."/>
        </authorList>
    </citation>
    <scope>NUCLEOTIDE SEQUENCE [LARGE SCALE GENOMIC DNA]</scope>
    <source>
        <strain evidence="11 12">DSM 28214</strain>
    </source>
</reference>
<dbReference type="EMBL" id="FXTZ01000002">
    <property type="protein sequence ID" value="SMP11115.1"/>
    <property type="molecule type" value="Genomic_DNA"/>
</dbReference>
<dbReference type="InterPro" id="IPR008910">
    <property type="entry name" value="MSC_TM_helix"/>
</dbReference>
<feature type="domain" description="Mechanosensitive ion channel MscS" evidence="8">
    <location>
        <begin position="113"/>
        <end position="179"/>
    </location>
</feature>
<dbReference type="InterPro" id="IPR010920">
    <property type="entry name" value="LSM_dom_sf"/>
</dbReference>
<dbReference type="Pfam" id="PF21088">
    <property type="entry name" value="MS_channel_1st"/>
    <property type="match status" value="1"/>
</dbReference>
<evidence type="ECO:0000259" key="8">
    <source>
        <dbReference type="Pfam" id="PF00924"/>
    </source>
</evidence>
<gene>
    <name evidence="11" type="ORF">SAMN06264346_102274</name>
</gene>
<dbReference type="InterPro" id="IPR011066">
    <property type="entry name" value="MscS_channel_C_sf"/>
</dbReference>
<keyword evidence="6 7" id="KW-0472">Membrane</keyword>
<feature type="domain" description="Mechanosensitive ion channel MscS C-terminal" evidence="9">
    <location>
        <begin position="187"/>
        <end position="271"/>
    </location>
</feature>
<evidence type="ECO:0000256" key="6">
    <source>
        <dbReference type="ARBA" id="ARBA00023136"/>
    </source>
</evidence>
<evidence type="ECO:0000313" key="11">
    <source>
        <dbReference type="EMBL" id="SMP11115.1"/>
    </source>
</evidence>
<feature type="domain" description="Mechanosensitive ion channel transmembrane helices 2/3" evidence="10">
    <location>
        <begin position="70"/>
        <end position="112"/>
    </location>
</feature>
<dbReference type="SUPFAM" id="SSF82689">
    <property type="entry name" value="Mechanosensitive channel protein MscS (YggB), C-terminal domain"/>
    <property type="match status" value="1"/>
</dbReference>
<dbReference type="RefSeq" id="WP_283421316.1">
    <property type="nucleotide sequence ID" value="NZ_FXTZ01000002.1"/>
</dbReference>
<dbReference type="InterPro" id="IPR045275">
    <property type="entry name" value="MscS_archaea/bacteria_type"/>
</dbReference>
<dbReference type="Proteomes" id="UP001157960">
    <property type="component" value="Unassembled WGS sequence"/>
</dbReference>
<proteinExistence type="inferred from homology"/>
<comment type="caution">
    <text evidence="11">The sequence shown here is derived from an EMBL/GenBank/DDBJ whole genome shotgun (WGS) entry which is preliminary data.</text>
</comment>
<dbReference type="InterPro" id="IPR049278">
    <property type="entry name" value="MS_channel_C"/>
</dbReference>
<dbReference type="InterPro" id="IPR011014">
    <property type="entry name" value="MscS_channel_TM-2"/>
</dbReference>
<comment type="similarity">
    <text evidence="2">Belongs to the MscS (TC 1.A.23) family.</text>
</comment>
<dbReference type="Pfam" id="PF05552">
    <property type="entry name" value="MS_channel_1st_1"/>
    <property type="match status" value="1"/>
</dbReference>
<dbReference type="Gene3D" id="1.10.287.1260">
    <property type="match status" value="1"/>
</dbReference>
<evidence type="ECO:0000256" key="1">
    <source>
        <dbReference type="ARBA" id="ARBA00004651"/>
    </source>
</evidence>
<sequence>MIDLEKAFQIINEKLELWLRELVRILPNLALAIVLLVIGMYICKWLRNLSKKLIFRFTGNVTITTLFSTFIYLFLLGITIFTALSILKLDKAVTSILAGAGIVGLALAFAFQDIAANFISGIFISFRRPLKVGDIVSIKDYMGKVDEINLRDTIIRTFQGKMVIIPNKDVFQNPIENYSILGKRRIDLEVGVSYNDDLELAAQLAVDAVKHIDGLAADEEVTLFYTEFGESSINFTIRLWCNSTEQLQYLKVGHLAIIAIKKIFDQNNITIPFPIRTLDVAWPESFTAKQQNGKQL</sequence>
<dbReference type="Gene3D" id="3.30.70.100">
    <property type="match status" value="1"/>
</dbReference>
<feature type="transmembrane region" description="Helical" evidence="7">
    <location>
        <begin position="25"/>
        <end position="43"/>
    </location>
</feature>
<accession>A0ABY1NJD4</accession>
<evidence type="ECO:0000259" key="9">
    <source>
        <dbReference type="Pfam" id="PF21082"/>
    </source>
</evidence>
<dbReference type="SUPFAM" id="SSF82861">
    <property type="entry name" value="Mechanosensitive channel protein MscS (YggB), transmembrane region"/>
    <property type="match status" value="1"/>
</dbReference>
<evidence type="ECO:0000313" key="12">
    <source>
        <dbReference type="Proteomes" id="UP001157960"/>
    </source>
</evidence>
<feature type="transmembrane region" description="Helical" evidence="7">
    <location>
        <begin position="63"/>
        <end position="86"/>
    </location>
</feature>
<organism evidence="11 12">
    <name type="scientific">Chryseobacterium profundimaris</name>
    <dbReference type="NCBI Taxonomy" id="1387275"/>
    <lineage>
        <taxon>Bacteria</taxon>
        <taxon>Pseudomonadati</taxon>
        <taxon>Bacteroidota</taxon>
        <taxon>Flavobacteriia</taxon>
        <taxon>Flavobacteriales</taxon>
        <taxon>Weeksellaceae</taxon>
        <taxon>Chryseobacterium group</taxon>
        <taxon>Chryseobacterium</taxon>
    </lineage>
</organism>
<dbReference type="Gene3D" id="2.30.30.60">
    <property type="match status" value="1"/>
</dbReference>
<name>A0ABY1NJD4_9FLAO</name>
<comment type="subcellular location">
    <subcellularLocation>
        <location evidence="1">Cell membrane</location>
        <topology evidence="1">Multi-pass membrane protein</topology>
    </subcellularLocation>
</comment>
<keyword evidence="12" id="KW-1185">Reference proteome</keyword>
<keyword evidence="5 7" id="KW-1133">Transmembrane helix</keyword>
<dbReference type="InterPro" id="IPR049142">
    <property type="entry name" value="MS_channel_1st"/>
</dbReference>
<dbReference type="SUPFAM" id="SSF50182">
    <property type="entry name" value="Sm-like ribonucleoproteins"/>
    <property type="match status" value="1"/>
</dbReference>
<dbReference type="PANTHER" id="PTHR30221:SF1">
    <property type="entry name" value="SMALL-CONDUCTANCE MECHANOSENSITIVE CHANNEL"/>
    <property type="match status" value="1"/>
</dbReference>
<keyword evidence="4 7" id="KW-0812">Transmembrane</keyword>
<evidence type="ECO:0000256" key="5">
    <source>
        <dbReference type="ARBA" id="ARBA00022989"/>
    </source>
</evidence>
<evidence type="ECO:0000256" key="2">
    <source>
        <dbReference type="ARBA" id="ARBA00008017"/>
    </source>
</evidence>
<dbReference type="Pfam" id="PF21082">
    <property type="entry name" value="MS_channel_3rd"/>
    <property type="match status" value="1"/>
</dbReference>
<keyword evidence="3" id="KW-1003">Cell membrane</keyword>
<dbReference type="InterPro" id="IPR006685">
    <property type="entry name" value="MscS_channel_2nd"/>
</dbReference>